<dbReference type="STRING" id="2018661.A0A2A2J3T8"/>
<feature type="region of interest" description="Disordered" evidence="7">
    <location>
        <begin position="993"/>
        <end position="1082"/>
    </location>
</feature>
<evidence type="ECO:0000256" key="3">
    <source>
        <dbReference type="ARBA" id="ARBA00022490"/>
    </source>
</evidence>
<feature type="region of interest" description="Disordered" evidence="7">
    <location>
        <begin position="1"/>
        <end position="220"/>
    </location>
</feature>
<keyword evidence="5" id="KW-0479">Metal-binding</keyword>
<comment type="caution">
    <text evidence="9">The sequence shown here is derived from an EMBL/GenBank/DDBJ whole genome shotgun (WGS) entry which is preliminary data.</text>
</comment>
<organism evidence="9 10">
    <name type="scientific">Diploscapter pachys</name>
    <dbReference type="NCBI Taxonomy" id="2018661"/>
    <lineage>
        <taxon>Eukaryota</taxon>
        <taxon>Metazoa</taxon>
        <taxon>Ecdysozoa</taxon>
        <taxon>Nematoda</taxon>
        <taxon>Chromadorea</taxon>
        <taxon>Rhabditida</taxon>
        <taxon>Rhabditina</taxon>
        <taxon>Rhabditomorpha</taxon>
        <taxon>Rhabditoidea</taxon>
        <taxon>Rhabditidae</taxon>
        <taxon>Diploscapter</taxon>
    </lineage>
</organism>
<keyword evidence="4" id="KW-0597">Phosphoprotein</keyword>
<evidence type="ECO:0000256" key="1">
    <source>
        <dbReference type="ARBA" id="ARBA00004496"/>
    </source>
</evidence>
<dbReference type="GO" id="GO:0008270">
    <property type="term" value="F:zinc ion binding"/>
    <property type="evidence" value="ECO:0007669"/>
    <property type="project" value="UniProtKB-KW"/>
</dbReference>
<dbReference type="InterPro" id="IPR000781">
    <property type="entry name" value="ERH"/>
</dbReference>
<feature type="domain" description="DH" evidence="8">
    <location>
        <begin position="519"/>
        <end position="710"/>
    </location>
</feature>
<feature type="compositionally biased region" description="Polar residues" evidence="7">
    <location>
        <begin position="1021"/>
        <end position="1031"/>
    </location>
</feature>
<reference evidence="9 10" key="1">
    <citation type="journal article" date="2017" name="Curr. Biol.">
        <title>Genome architecture and evolution of a unichromosomal asexual nematode.</title>
        <authorList>
            <person name="Fradin H."/>
            <person name="Zegar C."/>
            <person name="Gutwein M."/>
            <person name="Lucas J."/>
            <person name="Kovtun M."/>
            <person name="Corcoran D."/>
            <person name="Baugh L.R."/>
            <person name="Kiontke K."/>
            <person name="Gunsalus K."/>
            <person name="Fitch D.H."/>
            <person name="Piano F."/>
        </authorList>
    </citation>
    <scope>NUCLEOTIDE SEQUENCE [LARGE SCALE GENOMIC DNA]</scope>
    <source>
        <strain evidence="9">PF1309</strain>
    </source>
</reference>
<keyword evidence="3" id="KW-0963">Cytoplasm</keyword>
<dbReference type="GO" id="GO:0005737">
    <property type="term" value="C:cytoplasm"/>
    <property type="evidence" value="ECO:0007669"/>
    <property type="project" value="UniProtKB-SubCell"/>
</dbReference>
<evidence type="ECO:0000256" key="4">
    <source>
        <dbReference type="ARBA" id="ARBA00022553"/>
    </source>
</evidence>
<evidence type="ECO:0000256" key="2">
    <source>
        <dbReference type="ARBA" id="ARBA00007491"/>
    </source>
</evidence>
<proteinExistence type="inferred from homology"/>
<name>A0A2A2J3T8_9BILA</name>
<feature type="compositionally biased region" description="Polar residues" evidence="7">
    <location>
        <begin position="204"/>
        <end position="214"/>
    </location>
</feature>
<gene>
    <name evidence="9" type="ORF">WR25_13389</name>
</gene>
<protein>
    <recommendedName>
        <fullName evidence="8">DH domain-containing protein</fullName>
    </recommendedName>
</protein>
<keyword evidence="5" id="KW-0863">Zinc-finger</keyword>
<dbReference type="Pfam" id="PF17838">
    <property type="entry name" value="PH_16"/>
    <property type="match status" value="1"/>
</dbReference>
<dbReference type="InterPro" id="IPR011993">
    <property type="entry name" value="PH-like_dom_sf"/>
</dbReference>
<dbReference type="SUPFAM" id="SSF48065">
    <property type="entry name" value="DBL homology domain (DH-domain)"/>
    <property type="match status" value="1"/>
</dbReference>
<feature type="compositionally biased region" description="Polar residues" evidence="7">
    <location>
        <begin position="42"/>
        <end position="51"/>
    </location>
</feature>
<evidence type="ECO:0000313" key="9">
    <source>
        <dbReference type="EMBL" id="PAV56162.1"/>
    </source>
</evidence>
<dbReference type="InterPro" id="IPR000219">
    <property type="entry name" value="DH_dom"/>
</dbReference>
<dbReference type="SUPFAM" id="SSF143875">
    <property type="entry name" value="ERH-like"/>
    <property type="match status" value="1"/>
</dbReference>
<feature type="compositionally biased region" description="Low complexity" evidence="7">
    <location>
        <begin position="338"/>
        <end position="348"/>
    </location>
</feature>
<dbReference type="Gene3D" id="1.20.900.10">
    <property type="entry name" value="Dbl homology (DH) domain"/>
    <property type="match status" value="1"/>
</dbReference>
<evidence type="ECO:0000256" key="5">
    <source>
        <dbReference type="ARBA" id="ARBA00022771"/>
    </source>
</evidence>
<feature type="compositionally biased region" description="Polar residues" evidence="7">
    <location>
        <begin position="149"/>
        <end position="163"/>
    </location>
</feature>
<evidence type="ECO:0000256" key="6">
    <source>
        <dbReference type="SAM" id="Coils"/>
    </source>
</evidence>
<dbReference type="Gene3D" id="2.30.29.30">
    <property type="entry name" value="Pleckstrin-homology domain (PH domain)/Phosphotyrosine-binding domain (PTB)"/>
    <property type="match status" value="1"/>
</dbReference>
<accession>A0A2A2J3T8</accession>
<keyword evidence="5" id="KW-0862">Zinc</keyword>
<dbReference type="PANTHER" id="PTHR13944:SF21">
    <property type="entry name" value="CYSTS, ISOFORM C"/>
    <property type="match status" value="1"/>
</dbReference>
<dbReference type="SMART" id="SM00325">
    <property type="entry name" value="RhoGEF"/>
    <property type="match status" value="1"/>
</dbReference>
<keyword evidence="6" id="KW-0175">Coiled coil</keyword>
<feature type="region of interest" description="Disordered" evidence="7">
    <location>
        <begin position="330"/>
        <end position="389"/>
    </location>
</feature>
<dbReference type="Gene3D" id="3.30.2260.10">
    <property type="entry name" value="Enhancer of rudimentary"/>
    <property type="match status" value="1"/>
</dbReference>
<dbReference type="OrthoDB" id="28045at2759"/>
<dbReference type="PANTHER" id="PTHR13944">
    <property type="entry name" value="AGAP007712-PA"/>
    <property type="match status" value="1"/>
</dbReference>
<evidence type="ECO:0000313" key="10">
    <source>
        <dbReference type="Proteomes" id="UP000218231"/>
    </source>
</evidence>
<feature type="compositionally biased region" description="Polar residues" evidence="7">
    <location>
        <begin position="89"/>
        <end position="98"/>
    </location>
</feature>
<keyword evidence="10" id="KW-1185">Reference proteome</keyword>
<dbReference type="PROSITE" id="PS50010">
    <property type="entry name" value="DH_2"/>
    <property type="match status" value="1"/>
</dbReference>
<feature type="compositionally biased region" description="Low complexity" evidence="7">
    <location>
        <begin position="106"/>
        <end position="120"/>
    </location>
</feature>
<evidence type="ECO:0000256" key="7">
    <source>
        <dbReference type="SAM" id="MobiDB-lite"/>
    </source>
</evidence>
<dbReference type="InterPro" id="IPR051632">
    <property type="entry name" value="Rho_GEF"/>
</dbReference>
<dbReference type="GO" id="GO:0035023">
    <property type="term" value="P:regulation of Rho protein signal transduction"/>
    <property type="evidence" value="ECO:0007669"/>
    <property type="project" value="TreeGrafter"/>
</dbReference>
<sequence length="1351" mass="154053">MTSSYSEDTRSSSNSDIFGTKSAVQRRASTPTRKIRKLSYNGPLTSQTMKRPSNRRNEKKEKTGSDTFSFSGLFKGRSKSRPALDLPNVITNLESRASGNGPGQLRRSTASSDSMASMSKRSFDVPTTIEHQRRRSLPPSLPGPSDSSAHLNSTSANTRSSLLSIPPFHPSPLKLPKFGKMKKKPTPTVPLEHRPRQHKHRRSTSLAPKPSNTVPDRVDKNTAAIEKCKEDMDWLKVDDHNKKIDRSFSETEIARIKKEKRKPDNVQLVARYGLMLTQILDDDWSKCALDKLDCSTATCQTRKRLIWAEDKDECFVSPYFLADLPSPLLTPPLPRSPSPSRVRSISTTDPPQRNALCVPSSSNDSNSAPSSTPPSPKGSPEHSLKRRGRRASLADIFTYIKQWHKRRFSNEKNHPSSAVATIPKFSFTICCVDPMTSSSSLRRDSITASLPDHIRRIGETDVPLEFDTSDTSSPDRHLQFLTHEQWNRFDLFGLGGKQADTWHERHRDELSKLSSKYVKKQDSIYELVHIEKQHCANLIFLQYGYRDRLMRERILSMGEVDRLIPGVLDTLLAFHLRLLERLLDRLEEKQHVDTISDIIAEELSEAIDRKPCINAYTQFGLAKEQAETFFNQIILKNSKFYEFIQHCNEEPIYKKFEFKPLLAKIIGRPTKYSIILENILKNEKEFAPEKEQTERAIKATKGFAQLINHNLLMSQMLRRLDAILQNVDPSSKTIIYIQDSQKANHVIPHEFTVEDLNLGVNTGPDSRELRCIGDVYLKQPGDNKIPIIMILFDDILLCLYRRNNKYHFLQDQSVFPIYSLIVRYPERAHSIFLLVSGKPKLLEVEFKSKQDKGLWTEAIELAISNSRKEVRLTASTKNEAEDRVAQEQKAVEDKWLADLEKLFRERESQEAALSNYLESRFLFFDSIRTHIATLPFTTRADISDRVKQVVRQKFRELRLARTTPLNKLVERISASRDADLWTFFNDKVDCAIDPSDSQDSDESGAGSGESGLRRPRRIQTFHGTTPEQSSRGSDRSLRRHTTVPRTHTGLPVPLKDNAGEGSSHGGERYHFPYANSEESRHATERLVREVVKLRLENNRLRDENALTKTRSALIERTRAPQNVAAPSDSMEQLRKKEQLLRDKDEQLKTEQRLLDEDRAQLKKKEEQFETQEQDLRNKWAAFLEAQGRMACTVDGNHPTSPMPSSSPVTAITSTSGRGLINSSLRSTNSFRDPPRSTNHSILMSPALDALKEKSEIFQAVEYTFGETMPHTILLIQPTSRADSRTWTDYEEESDCLEGICKIFEEFLKKQNANSASITYDVTTLFEFIDKLADLSCLVFNKVHAFSILQIL</sequence>
<dbReference type="GO" id="GO:0005085">
    <property type="term" value="F:guanyl-nucleotide exchange factor activity"/>
    <property type="evidence" value="ECO:0007669"/>
    <property type="project" value="InterPro"/>
</dbReference>
<dbReference type="InterPro" id="IPR035899">
    <property type="entry name" value="DBL_dom_sf"/>
</dbReference>
<comment type="subcellular location">
    <subcellularLocation>
        <location evidence="1">Cytoplasm</location>
    </subcellularLocation>
</comment>
<feature type="compositionally biased region" description="Low complexity" evidence="7">
    <location>
        <begin position="1"/>
        <end position="15"/>
    </location>
</feature>
<dbReference type="SUPFAM" id="SSF50729">
    <property type="entry name" value="PH domain-like"/>
    <property type="match status" value="1"/>
</dbReference>
<dbReference type="InterPro" id="IPR041020">
    <property type="entry name" value="PH_16"/>
</dbReference>
<dbReference type="InterPro" id="IPR035912">
    <property type="entry name" value="EHR_sf"/>
</dbReference>
<dbReference type="Proteomes" id="UP000218231">
    <property type="component" value="Unassembled WGS sequence"/>
</dbReference>
<feature type="coiled-coil region" evidence="6">
    <location>
        <begin position="1130"/>
        <end position="1178"/>
    </location>
</feature>
<dbReference type="EMBL" id="LIAE01010714">
    <property type="protein sequence ID" value="PAV56162.1"/>
    <property type="molecule type" value="Genomic_DNA"/>
</dbReference>
<evidence type="ECO:0000259" key="8">
    <source>
        <dbReference type="PROSITE" id="PS50010"/>
    </source>
</evidence>
<dbReference type="Pfam" id="PF00621">
    <property type="entry name" value="RhoGEF"/>
    <property type="match status" value="1"/>
</dbReference>
<comment type="similarity">
    <text evidence="2">Belongs to the E(R) family.</text>
</comment>
<dbReference type="Pfam" id="PF01133">
    <property type="entry name" value="ER"/>
    <property type="match status" value="1"/>
</dbReference>
<feature type="compositionally biased region" description="Basic and acidic residues" evidence="7">
    <location>
        <begin position="55"/>
        <end position="64"/>
    </location>
</feature>
<feature type="compositionally biased region" description="Low complexity" evidence="7">
    <location>
        <begin position="359"/>
        <end position="370"/>
    </location>
</feature>